<organism evidence="1 2">
    <name type="scientific">Bacteroides faecichinchillae</name>
    <dbReference type="NCBI Taxonomy" id="871325"/>
    <lineage>
        <taxon>Bacteria</taxon>
        <taxon>Pseudomonadati</taxon>
        <taxon>Bacteroidota</taxon>
        <taxon>Bacteroidia</taxon>
        <taxon>Bacteroidales</taxon>
        <taxon>Bacteroidaceae</taxon>
        <taxon>Bacteroides</taxon>
    </lineage>
</organism>
<evidence type="ECO:0000313" key="2">
    <source>
        <dbReference type="Proteomes" id="UP000184436"/>
    </source>
</evidence>
<keyword evidence="2" id="KW-1185">Reference proteome</keyword>
<protein>
    <submittedName>
        <fullName evidence="1">Uncharacterized protein</fullName>
    </submittedName>
</protein>
<name>A0A1M4TJL4_9BACE</name>
<gene>
    <name evidence="1" type="ORF">SAMN05444349_102140</name>
</gene>
<dbReference type="Proteomes" id="UP000184436">
    <property type="component" value="Unassembled WGS sequence"/>
</dbReference>
<reference evidence="1 2" key="1">
    <citation type="submission" date="2016-11" db="EMBL/GenBank/DDBJ databases">
        <authorList>
            <person name="Jaros S."/>
            <person name="Januszkiewicz K."/>
            <person name="Wedrychowicz H."/>
        </authorList>
    </citation>
    <scope>NUCLEOTIDE SEQUENCE [LARGE SCALE GENOMIC DNA]</scope>
    <source>
        <strain evidence="1 2">DSM 26883</strain>
    </source>
</reference>
<proteinExistence type="predicted"/>
<evidence type="ECO:0000313" key="1">
    <source>
        <dbReference type="EMBL" id="SHE44544.1"/>
    </source>
</evidence>
<sequence length="94" mass="10843">MIKLKNIVEIQSSIYLKPSTVANSLYLQVNNFDSNGSIHSRLKPTIALDSTNIKYLLREKDLLLFKEFLNKNPRQSHLKNIPPRIIRIISIPTI</sequence>
<accession>A0A1M4TJL4</accession>
<dbReference type="EMBL" id="FQVD01000002">
    <property type="protein sequence ID" value="SHE44544.1"/>
    <property type="molecule type" value="Genomic_DNA"/>
</dbReference>
<dbReference type="AlphaFoldDB" id="A0A1M4TJL4"/>